<name>A0A6C0CPI5_9ZZZZ</name>
<reference evidence="1" key="1">
    <citation type="journal article" date="2020" name="Nature">
        <title>Giant virus diversity and host interactions through global metagenomics.</title>
        <authorList>
            <person name="Schulz F."/>
            <person name="Roux S."/>
            <person name="Paez-Espino D."/>
            <person name="Jungbluth S."/>
            <person name="Walsh D.A."/>
            <person name="Denef V.J."/>
            <person name="McMahon K.D."/>
            <person name="Konstantinidis K.T."/>
            <person name="Eloe-Fadrosh E.A."/>
            <person name="Kyrpides N.C."/>
            <person name="Woyke T."/>
        </authorList>
    </citation>
    <scope>NUCLEOTIDE SEQUENCE</scope>
    <source>
        <strain evidence="1">GVMAG-M-3300021473-15</strain>
    </source>
</reference>
<dbReference type="Pfam" id="PF23827">
    <property type="entry name" value="DUF7197"/>
    <property type="match status" value="1"/>
</dbReference>
<proteinExistence type="predicted"/>
<accession>A0A6C0CPI5</accession>
<dbReference type="AlphaFoldDB" id="A0A6C0CPI5"/>
<sequence>MTSSFNERSKEFLLLRSLISFYHDPLNFRILLFFLHGSRKRLSLRLLDWLVTNYAKKHGVVFKPKDSENIEFMYLQYKNQLKSYSKKFFDSFARRQRVFYKYSHEVFNISYHDIAIYAQRQDGFVTTLAQLNAFRWFISSGIIDFAITNLDDIEKDMIIKNEHSKKEMLSQHSKENDIEEYYNVIKTDVAASLHDNIPQYSKITGFNTVIMYKFHVTVQFSNKLET</sequence>
<dbReference type="EMBL" id="MN739474">
    <property type="protein sequence ID" value="QHT06746.1"/>
    <property type="molecule type" value="Genomic_DNA"/>
</dbReference>
<organism evidence="1">
    <name type="scientific">viral metagenome</name>
    <dbReference type="NCBI Taxonomy" id="1070528"/>
    <lineage>
        <taxon>unclassified sequences</taxon>
        <taxon>metagenomes</taxon>
        <taxon>organismal metagenomes</taxon>
    </lineage>
</organism>
<dbReference type="InterPro" id="IPR055621">
    <property type="entry name" value="DUF7197"/>
</dbReference>
<evidence type="ECO:0000313" key="1">
    <source>
        <dbReference type="EMBL" id="QHT06746.1"/>
    </source>
</evidence>
<protein>
    <submittedName>
        <fullName evidence="1">Uncharacterized protein</fullName>
    </submittedName>
</protein>